<evidence type="ECO:0000256" key="12">
    <source>
        <dbReference type="ARBA" id="ARBA00061423"/>
    </source>
</evidence>
<protein>
    <recommendedName>
        <fullName evidence="13">Cytosol non-specific dipeptidase</fullName>
        <ecNumber evidence="10">3.4.13.18</ecNumber>
    </recommendedName>
    <alternativeName>
        <fullName evidence="16">Aminoacyl-histidine dipeptidase</fullName>
    </alternativeName>
    <alternativeName>
        <fullName evidence="15">Beta-alanyl-histidine dipeptidase</fullName>
    </alternativeName>
    <alternativeName>
        <fullName evidence="14">Carnosinase</fullName>
    </alternativeName>
    <alternativeName>
        <fullName evidence="11">Peptidase D</fullName>
    </alternativeName>
    <alternativeName>
        <fullName evidence="17">Xaa-His dipeptidase</fullName>
    </alternativeName>
</protein>
<evidence type="ECO:0000259" key="18">
    <source>
        <dbReference type="Pfam" id="PF07687"/>
    </source>
</evidence>
<evidence type="ECO:0000256" key="10">
    <source>
        <dbReference type="ARBA" id="ARBA00038976"/>
    </source>
</evidence>
<evidence type="ECO:0000256" key="7">
    <source>
        <dbReference type="ARBA" id="ARBA00023049"/>
    </source>
</evidence>
<keyword evidence="6" id="KW-0862">Zinc</keyword>
<evidence type="ECO:0000313" key="19">
    <source>
        <dbReference type="EMBL" id="MBA5629801.1"/>
    </source>
</evidence>
<dbReference type="AlphaFoldDB" id="A0A838ZJI5"/>
<evidence type="ECO:0000313" key="20">
    <source>
        <dbReference type="Proteomes" id="UP000552241"/>
    </source>
</evidence>
<keyword evidence="5" id="KW-0378">Hydrolase</keyword>
<evidence type="ECO:0000256" key="11">
    <source>
        <dbReference type="ARBA" id="ARBA00044252"/>
    </source>
</evidence>
<comment type="cofactor">
    <cofactor evidence="1">
        <name>Co(2+)</name>
        <dbReference type="ChEBI" id="CHEBI:48828"/>
    </cofactor>
</comment>
<dbReference type="FunFam" id="3.40.630.10:FF:000018">
    <property type="entry name" value="Aminoacyl-histidine dipeptidase PepD"/>
    <property type="match status" value="1"/>
</dbReference>
<evidence type="ECO:0000256" key="13">
    <source>
        <dbReference type="ARBA" id="ARBA00071271"/>
    </source>
</evidence>
<dbReference type="PANTHER" id="PTHR43501">
    <property type="entry name" value="CYTOSOL NON-SPECIFIC DIPEPTIDASE"/>
    <property type="match status" value="1"/>
</dbReference>
<dbReference type="GO" id="GO:0046872">
    <property type="term" value="F:metal ion binding"/>
    <property type="evidence" value="ECO:0007669"/>
    <property type="project" value="UniProtKB-KW"/>
</dbReference>
<dbReference type="PIRSF" id="PIRSF016599">
    <property type="entry name" value="Xaa-His_dipept"/>
    <property type="match status" value="1"/>
</dbReference>
<keyword evidence="3" id="KW-0645">Protease</keyword>
<evidence type="ECO:0000256" key="1">
    <source>
        <dbReference type="ARBA" id="ARBA00001941"/>
    </source>
</evidence>
<dbReference type="FunFam" id="3.40.630.10:FF:000015">
    <property type="entry name" value="Aminoacyl-histidine dipeptidase PepD"/>
    <property type="match status" value="1"/>
</dbReference>
<evidence type="ECO:0000256" key="5">
    <source>
        <dbReference type="ARBA" id="ARBA00022801"/>
    </source>
</evidence>
<dbReference type="InterPro" id="IPR011650">
    <property type="entry name" value="Peptidase_M20_dimer"/>
</dbReference>
<comment type="catalytic activity">
    <reaction evidence="9">
        <text>Hydrolysis of dipeptides, preferentially hydrophobic dipeptides including prolyl amino acids.</text>
        <dbReference type="EC" id="3.4.13.18"/>
    </reaction>
</comment>
<dbReference type="SUPFAM" id="SSF53187">
    <property type="entry name" value="Zn-dependent exopeptidases"/>
    <property type="match status" value="1"/>
</dbReference>
<keyword evidence="8" id="KW-0170">Cobalt</keyword>
<dbReference type="GO" id="GO:0070573">
    <property type="term" value="F:metallodipeptidase activity"/>
    <property type="evidence" value="ECO:0007669"/>
    <property type="project" value="TreeGrafter"/>
</dbReference>
<evidence type="ECO:0000256" key="14">
    <source>
        <dbReference type="ARBA" id="ARBA00075285"/>
    </source>
</evidence>
<dbReference type="PANTHER" id="PTHR43501:SF1">
    <property type="entry name" value="CYTOSOL NON-SPECIFIC DIPEPTIDASE"/>
    <property type="match status" value="1"/>
</dbReference>
<gene>
    <name evidence="19" type="ORF">HU137_08475</name>
</gene>
<keyword evidence="7" id="KW-0482">Metalloprotease</keyword>
<keyword evidence="20" id="KW-1185">Reference proteome</keyword>
<evidence type="ECO:0000256" key="15">
    <source>
        <dbReference type="ARBA" id="ARBA00076004"/>
    </source>
</evidence>
<evidence type="ECO:0000256" key="16">
    <source>
        <dbReference type="ARBA" id="ARBA00077688"/>
    </source>
</evidence>
<dbReference type="Gene3D" id="3.40.630.10">
    <property type="entry name" value="Zn peptidases"/>
    <property type="match status" value="2"/>
</dbReference>
<reference evidence="19 20" key="1">
    <citation type="submission" date="2020-07" db="EMBL/GenBank/DDBJ databases">
        <title>Moheibacter lacus sp. nov., a member of the family Flavobacteriaceae isolated from freshwater lake sediment.</title>
        <authorList>
            <person name="Liu Y."/>
        </authorList>
    </citation>
    <scope>NUCLEOTIDE SEQUENCE [LARGE SCALE GENOMIC DNA]</scope>
    <source>
        <strain evidence="19 20">BDHS18</strain>
    </source>
</reference>
<dbReference type="EMBL" id="JACDZE010000002">
    <property type="protein sequence ID" value="MBA5629801.1"/>
    <property type="molecule type" value="Genomic_DNA"/>
</dbReference>
<dbReference type="CDD" id="cd03890">
    <property type="entry name" value="M20_pepD"/>
    <property type="match status" value="1"/>
</dbReference>
<dbReference type="PRINTS" id="PR00934">
    <property type="entry name" value="XHISDIPTASE"/>
</dbReference>
<dbReference type="Proteomes" id="UP000552241">
    <property type="component" value="Unassembled WGS sequence"/>
</dbReference>
<keyword evidence="4" id="KW-0479">Metal-binding</keyword>
<evidence type="ECO:0000256" key="4">
    <source>
        <dbReference type="ARBA" id="ARBA00022723"/>
    </source>
</evidence>
<comment type="caution">
    <text evidence="19">The sequence shown here is derived from an EMBL/GenBank/DDBJ whole genome shotgun (WGS) entry which is preliminary data.</text>
</comment>
<dbReference type="GO" id="GO:0005829">
    <property type="term" value="C:cytosol"/>
    <property type="evidence" value="ECO:0007669"/>
    <property type="project" value="TreeGrafter"/>
</dbReference>
<dbReference type="InterPro" id="IPR002933">
    <property type="entry name" value="Peptidase_M20"/>
</dbReference>
<dbReference type="EC" id="3.4.13.18" evidence="10"/>
<organism evidence="19 20">
    <name type="scientific">Moheibacter lacus</name>
    <dbReference type="NCBI Taxonomy" id="2745851"/>
    <lineage>
        <taxon>Bacteria</taxon>
        <taxon>Pseudomonadati</taxon>
        <taxon>Bacteroidota</taxon>
        <taxon>Flavobacteriia</taxon>
        <taxon>Flavobacteriales</taxon>
        <taxon>Weeksellaceae</taxon>
        <taxon>Moheibacter</taxon>
    </lineage>
</organism>
<dbReference type="Pfam" id="PF01546">
    <property type="entry name" value="Peptidase_M20"/>
    <property type="match status" value="1"/>
</dbReference>
<dbReference type="NCBIfam" id="TIGR01893">
    <property type="entry name" value="aa-his-dipept"/>
    <property type="match status" value="1"/>
</dbReference>
<dbReference type="Pfam" id="PF07687">
    <property type="entry name" value="M20_dimer"/>
    <property type="match status" value="1"/>
</dbReference>
<evidence type="ECO:0000256" key="3">
    <source>
        <dbReference type="ARBA" id="ARBA00022670"/>
    </source>
</evidence>
<evidence type="ECO:0000256" key="8">
    <source>
        <dbReference type="ARBA" id="ARBA00023285"/>
    </source>
</evidence>
<evidence type="ECO:0000256" key="6">
    <source>
        <dbReference type="ARBA" id="ARBA00022833"/>
    </source>
</evidence>
<proteinExistence type="inferred from homology"/>
<dbReference type="RefSeq" id="WP_182043411.1">
    <property type="nucleotide sequence ID" value="NZ_JACDZE010000002.1"/>
</dbReference>
<sequence length="485" mass="53167">MNDILNLEPKSIWKNFSALNEVPRPSKKEERVIQFMMDFGKNLGLETIKDQVGNVIIKKPASSGMENRKTVVLQSHLDMVCQKNNDIDFDFDTQGIQMFIDTDGFVKAKGTTLGADNGIGVATIMAVLESNEIEHPPIEALFTIDEETGMTGAIGLDESVLSGEILLNLDTEEDDELTISCAGGMDVTATKSYNIENLNADFESIKLTVKGLKGGHSGGDIQLGLGNANKLLARFLNESLNFKAQISKMESGGLRNAIPREGYAVISFPKTEKSNLTDAVELLKNDILNEFKPIEPGIEIEIASVELQNEAASFEVSKKLAQALMAAFNGVYRMSPEMEGVTETSNNVANVVVGDGEMKILCLSRSAIESGKKAMIETLKSTFEMAGFKVEFSGGYPGWRPNVNSEILDLMKPLYKEIFGSEPKIIATHGGLECGIIGGHYPEMDMISFGPNIFGAHSPTERVEIKSVQKFWKYFLEVLKRIPNK</sequence>
<evidence type="ECO:0000256" key="9">
    <source>
        <dbReference type="ARBA" id="ARBA00036421"/>
    </source>
</evidence>
<accession>A0A838ZJI5</accession>
<name>A0A838ZJI5_9FLAO</name>
<dbReference type="GO" id="GO:0006508">
    <property type="term" value="P:proteolysis"/>
    <property type="evidence" value="ECO:0007669"/>
    <property type="project" value="UniProtKB-KW"/>
</dbReference>
<comment type="similarity">
    <text evidence="12">Belongs to the peptidase M20C family.</text>
</comment>
<feature type="domain" description="Peptidase M20 dimerisation" evidence="18">
    <location>
        <begin position="209"/>
        <end position="292"/>
    </location>
</feature>
<evidence type="ECO:0000256" key="17">
    <source>
        <dbReference type="ARBA" id="ARBA00078074"/>
    </source>
</evidence>
<comment type="cofactor">
    <cofactor evidence="2">
        <name>Zn(2+)</name>
        <dbReference type="ChEBI" id="CHEBI:29105"/>
    </cofactor>
</comment>
<evidence type="ECO:0000256" key="2">
    <source>
        <dbReference type="ARBA" id="ARBA00001947"/>
    </source>
</evidence>
<dbReference type="InterPro" id="IPR001160">
    <property type="entry name" value="Peptidase_M20C"/>
</dbReference>